<sequence length="79" mass="9047">MPNVLNFKVFIEQDNKGYFIASVPAIPGCHTQGKTYEEVLKRAKEAIRLCLEVAQEKREFKRQIDFDEPKDSSQFVGVA</sequence>
<dbReference type="Proteomes" id="UP000034086">
    <property type="component" value="Unassembled WGS sequence"/>
</dbReference>
<dbReference type="PANTHER" id="PTHR34504:SF2">
    <property type="entry name" value="UPF0150 PROTEIN SSL0259"/>
    <property type="match status" value="1"/>
</dbReference>
<dbReference type="Gene3D" id="3.30.160.250">
    <property type="match status" value="1"/>
</dbReference>
<name>A0A0G1Q6E4_9BACT</name>
<protein>
    <recommendedName>
        <fullName evidence="1">HicB-like antitoxin of toxin-antitoxin system domain-containing protein</fullName>
    </recommendedName>
</protein>
<organism evidence="2 3">
    <name type="scientific">Candidatus Woesebacteria bacterium GW2011_GWE1_45_18</name>
    <dbReference type="NCBI Taxonomy" id="1618598"/>
    <lineage>
        <taxon>Bacteria</taxon>
        <taxon>Candidatus Woeseibacteriota</taxon>
    </lineage>
</organism>
<dbReference type="Pfam" id="PF15919">
    <property type="entry name" value="HicB_lk_antitox"/>
    <property type="match status" value="1"/>
</dbReference>
<dbReference type="InterPro" id="IPR035069">
    <property type="entry name" value="TTHA1013/TTHA0281-like"/>
</dbReference>
<feature type="domain" description="HicB-like antitoxin of toxin-antitoxin system" evidence="1">
    <location>
        <begin position="7"/>
        <end position="62"/>
    </location>
</feature>
<dbReference type="PANTHER" id="PTHR34504">
    <property type="entry name" value="ANTITOXIN HICB"/>
    <property type="match status" value="1"/>
</dbReference>
<evidence type="ECO:0000313" key="3">
    <source>
        <dbReference type="Proteomes" id="UP000034086"/>
    </source>
</evidence>
<dbReference type="InterPro" id="IPR051404">
    <property type="entry name" value="TA_system_antitoxin"/>
</dbReference>
<proteinExistence type="predicted"/>
<dbReference type="EMBL" id="LCKQ01000003">
    <property type="protein sequence ID" value="KKU04140.1"/>
    <property type="molecule type" value="Genomic_DNA"/>
</dbReference>
<evidence type="ECO:0000259" key="1">
    <source>
        <dbReference type="Pfam" id="PF15919"/>
    </source>
</evidence>
<evidence type="ECO:0000313" key="2">
    <source>
        <dbReference type="EMBL" id="KKU04140.1"/>
    </source>
</evidence>
<dbReference type="InterPro" id="IPR031807">
    <property type="entry name" value="HicB-like"/>
</dbReference>
<comment type="caution">
    <text evidence="2">The sequence shown here is derived from an EMBL/GenBank/DDBJ whole genome shotgun (WGS) entry which is preliminary data.</text>
</comment>
<dbReference type="SUPFAM" id="SSF143100">
    <property type="entry name" value="TTHA1013/TTHA0281-like"/>
    <property type="match status" value="1"/>
</dbReference>
<accession>A0A0G1Q6E4</accession>
<gene>
    <name evidence="2" type="ORF">UX03_C0003G0027</name>
</gene>
<reference evidence="2 3" key="1">
    <citation type="journal article" date="2015" name="Nature">
        <title>rRNA introns, odd ribosomes, and small enigmatic genomes across a large radiation of phyla.</title>
        <authorList>
            <person name="Brown C.T."/>
            <person name="Hug L.A."/>
            <person name="Thomas B.C."/>
            <person name="Sharon I."/>
            <person name="Castelle C.J."/>
            <person name="Singh A."/>
            <person name="Wilkins M.J."/>
            <person name="Williams K.H."/>
            <person name="Banfield J.F."/>
        </authorList>
    </citation>
    <scope>NUCLEOTIDE SEQUENCE [LARGE SCALE GENOMIC DNA]</scope>
</reference>
<dbReference type="AlphaFoldDB" id="A0A0G1Q6E4"/>